<feature type="transmembrane region" description="Helical" evidence="1">
    <location>
        <begin position="12"/>
        <end position="30"/>
    </location>
</feature>
<dbReference type="InterPro" id="IPR043128">
    <property type="entry name" value="Rev_trsase/Diguanyl_cyclase"/>
</dbReference>
<dbReference type="InterPro" id="IPR000160">
    <property type="entry name" value="GGDEF_dom"/>
</dbReference>
<keyword evidence="1" id="KW-1133">Transmembrane helix</keyword>
<reference evidence="3 4" key="1">
    <citation type="submission" date="2019-03" db="EMBL/GenBank/DDBJ databases">
        <title>Genomic Encyclopedia of Type Strains, Phase IV (KMG-IV): sequencing the most valuable type-strain genomes for metagenomic binning, comparative biology and taxonomic classification.</title>
        <authorList>
            <person name="Goeker M."/>
        </authorList>
    </citation>
    <scope>NUCLEOTIDE SEQUENCE [LARGE SCALE GENOMIC DNA]</scope>
    <source>
        <strain evidence="3 4">DSM 102940</strain>
    </source>
</reference>
<proteinExistence type="predicted"/>
<name>A0A4R2KEV7_9FIRM</name>
<dbReference type="GO" id="GO:0043709">
    <property type="term" value="P:cell adhesion involved in single-species biofilm formation"/>
    <property type="evidence" value="ECO:0007669"/>
    <property type="project" value="TreeGrafter"/>
</dbReference>
<protein>
    <submittedName>
        <fullName evidence="3">Diguanylate cyclase (GGDEF)-like protein</fullName>
    </submittedName>
</protein>
<dbReference type="SMART" id="SM00065">
    <property type="entry name" value="GAF"/>
    <property type="match status" value="1"/>
</dbReference>
<dbReference type="EMBL" id="SLWV01000024">
    <property type="protein sequence ID" value="TCO70747.1"/>
    <property type="molecule type" value="Genomic_DNA"/>
</dbReference>
<dbReference type="InterPro" id="IPR029016">
    <property type="entry name" value="GAF-like_dom_sf"/>
</dbReference>
<dbReference type="PANTHER" id="PTHR45138:SF6">
    <property type="entry name" value="DIGUANYLATE CYCLASE DGCN"/>
    <property type="match status" value="1"/>
</dbReference>
<organism evidence="3 4">
    <name type="scientific">Marinisporobacter balticus</name>
    <dbReference type="NCBI Taxonomy" id="2018667"/>
    <lineage>
        <taxon>Bacteria</taxon>
        <taxon>Bacillati</taxon>
        <taxon>Bacillota</taxon>
        <taxon>Clostridia</taxon>
        <taxon>Peptostreptococcales</taxon>
        <taxon>Thermotaleaceae</taxon>
        <taxon>Marinisporobacter</taxon>
    </lineage>
</organism>
<dbReference type="RefSeq" id="WP_132246907.1">
    <property type="nucleotide sequence ID" value="NZ_SLWV01000024.1"/>
</dbReference>
<dbReference type="Pfam" id="PF01590">
    <property type="entry name" value="GAF"/>
    <property type="match status" value="1"/>
</dbReference>
<evidence type="ECO:0000313" key="3">
    <source>
        <dbReference type="EMBL" id="TCO70747.1"/>
    </source>
</evidence>
<dbReference type="SUPFAM" id="SSF55073">
    <property type="entry name" value="Nucleotide cyclase"/>
    <property type="match status" value="1"/>
</dbReference>
<keyword evidence="1" id="KW-0472">Membrane</keyword>
<dbReference type="SMART" id="SM00267">
    <property type="entry name" value="GGDEF"/>
    <property type="match status" value="1"/>
</dbReference>
<dbReference type="OrthoDB" id="9805474at2"/>
<keyword evidence="1" id="KW-0812">Transmembrane</keyword>
<feature type="transmembrane region" description="Helical" evidence="1">
    <location>
        <begin position="36"/>
        <end position="54"/>
    </location>
</feature>
<dbReference type="GO" id="GO:0005886">
    <property type="term" value="C:plasma membrane"/>
    <property type="evidence" value="ECO:0007669"/>
    <property type="project" value="TreeGrafter"/>
</dbReference>
<sequence>MITKLKRKSTFICILSILTPFIVYGLFQFLKKDYNFWYPAILSILMGLFCTYKLKIVEKTFTNILDINREIEKYNEVKDVMLQISNSIVHINNMDELLQLFVDCAVQIIDKADRASILIKNDAGLFEYKAVHGFDINKLSKLKLSLAETYLNGKDYHKSVIIHNPGLFDSQNMNKNHYESLKNAEALNIKSTICTPIIINDILYGLINVDNIAHKQIFLKEDLVIMEYLAGQLAVAIRNLVLFEKTLFLSRYDGLTQLYHRHYFDELYHNIYERAKRYKEDFAFCIMDLNDLKQINDLYGHIAGDMAIQYFSQILRNNVRSSDILGRFGGDEFVLILLNGDAIQAEQKMESVSNFVKESPFIYDGHDLYVNFSYGIASYPEDATTKKELLKLADKRMYIHKENSKTM</sequence>
<dbReference type="NCBIfam" id="TIGR00254">
    <property type="entry name" value="GGDEF"/>
    <property type="match status" value="1"/>
</dbReference>
<dbReference type="GO" id="GO:1902201">
    <property type="term" value="P:negative regulation of bacterial-type flagellum-dependent cell motility"/>
    <property type="evidence" value="ECO:0007669"/>
    <property type="project" value="TreeGrafter"/>
</dbReference>
<comment type="caution">
    <text evidence="3">The sequence shown here is derived from an EMBL/GenBank/DDBJ whole genome shotgun (WGS) entry which is preliminary data.</text>
</comment>
<dbReference type="PANTHER" id="PTHR45138">
    <property type="entry name" value="REGULATORY COMPONENTS OF SENSORY TRANSDUCTION SYSTEM"/>
    <property type="match status" value="1"/>
</dbReference>
<evidence type="ECO:0000313" key="4">
    <source>
        <dbReference type="Proteomes" id="UP000294919"/>
    </source>
</evidence>
<evidence type="ECO:0000256" key="1">
    <source>
        <dbReference type="SAM" id="Phobius"/>
    </source>
</evidence>
<keyword evidence="4" id="KW-1185">Reference proteome</keyword>
<dbReference type="Proteomes" id="UP000294919">
    <property type="component" value="Unassembled WGS sequence"/>
</dbReference>
<dbReference type="PROSITE" id="PS50887">
    <property type="entry name" value="GGDEF"/>
    <property type="match status" value="1"/>
</dbReference>
<gene>
    <name evidence="3" type="ORF">EV214_12435</name>
</gene>
<feature type="domain" description="GGDEF" evidence="2">
    <location>
        <begin position="280"/>
        <end position="407"/>
    </location>
</feature>
<dbReference type="CDD" id="cd01949">
    <property type="entry name" value="GGDEF"/>
    <property type="match status" value="1"/>
</dbReference>
<dbReference type="GO" id="GO:0052621">
    <property type="term" value="F:diguanylate cyclase activity"/>
    <property type="evidence" value="ECO:0007669"/>
    <property type="project" value="TreeGrafter"/>
</dbReference>
<dbReference type="Gene3D" id="3.30.70.270">
    <property type="match status" value="1"/>
</dbReference>
<dbReference type="InterPro" id="IPR029787">
    <property type="entry name" value="Nucleotide_cyclase"/>
</dbReference>
<dbReference type="InterPro" id="IPR050469">
    <property type="entry name" value="Diguanylate_Cyclase"/>
</dbReference>
<accession>A0A4R2KEV7</accession>
<dbReference type="AlphaFoldDB" id="A0A4R2KEV7"/>
<dbReference type="SUPFAM" id="SSF55781">
    <property type="entry name" value="GAF domain-like"/>
    <property type="match status" value="1"/>
</dbReference>
<evidence type="ECO:0000259" key="2">
    <source>
        <dbReference type="PROSITE" id="PS50887"/>
    </source>
</evidence>
<dbReference type="Pfam" id="PF00990">
    <property type="entry name" value="GGDEF"/>
    <property type="match status" value="1"/>
</dbReference>
<dbReference type="InterPro" id="IPR003018">
    <property type="entry name" value="GAF"/>
</dbReference>
<dbReference type="Gene3D" id="3.30.450.40">
    <property type="match status" value="1"/>
</dbReference>
<dbReference type="PROSITE" id="PS50007">
    <property type="entry name" value="PIPLC_X_DOMAIN"/>
    <property type="match status" value="1"/>
</dbReference>